<reference evidence="1" key="1">
    <citation type="journal article" date="2012" name="Nature">
        <title>The oyster genome reveals stress adaptation and complexity of shell formation.</title>
        <authorList>
            <person name="Zhang G."/>
            <person name="Fang X."/>
            <person name="Guo X."/>
            <person name="Li L."/>
            <person name="Luo R."/>
            <person name="Xu F."/>
            <person name="Yang P."/>
            <person name="Zhang L."/>
            <person name="Wang X."/>
            <person name="Qi H."/>
            <person name="Xiong Z."/>
            <person name="Que H."/>
            <person name="Xie Y."/>
            <person name="Holland P.W."/>
            <person name="Paps J."/>
            <person name="Zhu Y."/>
            <person name="Wu F."/>
            <person name="Chen Y."/>
            <person name="Wang J."/>
            <person name="Peng C."/>
            <person name="Meng J."/>
            <person name="Yang L."/>
            <person name="Liu J."/>
            <person name="Wen B."/>
            <person name="Zhang N."/>
            <person name="Huang Z."/>
            <person name="Zhu Q."/>
            <person name="Feng Y."/>
            <person name="Mount A."/>
            <person name="Hedgecock D."/>
            <person name="Xu Z."/>
            <person name="Liu Y."/>
            <person name="Domazet-Loso T."/>
            <person name="Du Y."/>
            <person name="Sun X."/>
            <person name="Zhang S."/>
            <person name="Liu B."/>
            <person name="Cheng P."/>
            <person name="Jiang X."/>
            <person name="Li J."/>
            <person name="Fan D."/>
            <person name="Wang W."/>
            <person name="Fu W."/>
            <person name="Wang T."/>
            <person name="Wang B."/>
            <person name="Zhang J."/>
            <person name="Peng Z."/>
            <person name="Li Y."/>
            <person name="Li N."/>
            <person name="Wang J."/>
            <person name="Chen M."/>
            <person name="He Y."/>
            <person name="Tan F."/>
            <person name="Song X."/>
            <person name="Zheng Q."/>
            <person name="Huang R."/>
            <person name="Yang H."/>
            <person name="Du X."/>
            <person name="Chen L."/>
            <person name="Yang M."/>
            <person name="Gaffney P.M."/>
            <person name="Wang S."/>
            <person name="Luo L."/>
            <person name="She Z."/>
            <person name="Ming Y."/>
            <person name="Huang W."/>
            <person name="Zhang S."/>
            <person name="Huang B."/>
            <person name="Zhang Y."/>
            <person name="Qu T."/>
            <person name="Ni P."/>
            <person name="Miao G."/>
            <person name="Wang J."/>
            <person name="Wang Q."/>
            <person name="Steinberg C.E."/>
            <person name="Wang H."/>
            <person name="Li N."/>
            <person name="Qian L."/>
            <person name="Zhang G."/>
            <person name="Li Y."/>
            <person name="Yang H."/>
            <person name="Liu X."/>
            <person name="Wang J."/>
            <person name="Yin Y."/>
            <person name="Wang J."/>
        </authorList>
    </citation>
    <scope>NUCLEOTIDE SEQUENCE [LARGE SCALE GENOMIC DNA]</scope>
    <source>
        <strain evidence="1">05x7-T-G4-1.051#20</strain>
    </source>
</reference>
<sequence>MNGSKLRLKQPRKAYTTGMANFGIFGLCDIIPGTNLKIVLTIFMPEYNNNTEARSNPFC</sequence>
<organism evidence="1">
    <name type="scientific">Magallana gigas</name>
    <name type="common">Pacific oyster</name>
    <name type="synonym">Crassostrea gigas</name>
    <dbReference type="NCBI Taxonomy" id="29159"/>
    <lineage>
        <taxon>Eukaryota</taxon>
        <taxon>Metazoa</taxon>
        <taxon>Spiralia</taxon>
        <taxon>Lophotrochozoa</taxon>
        <taxon>Mollusca</taxon>
        <taxon>Bivalvia</taxon>
        <taxon>Autobranchia</taxon>
        <taxon>Pteriomorphia</taxon>
        <taxon>Ostreida</taxon>
        <taxon>Ostreoidea</taxon>
        <taxon>Ostreidae</taxon>
        <taxon>Magallana</taxon>
    </lineage>
</organism>
<dbReference type="AlphaFoldDB" id="K1RBW8"/>
<evidence type="ECO:0000313" key="1">
    <source>
        <dbReference type="EMBL" id="EKC43243.1"/>
    </source>
</evidence>
<gene>
    <name evidence="1" type="ORF">CGI_10013466</name>
</gene>
<proteinExistence type="predicted"/>
<accession>K1RBW8</accession>
<protein>
    <submittedName>
        <fullName evidence="1">Uncharacterized protein</fullName>
    </submittedName>
</protein>
<dbReference type="InParanoid" id="K1RBW8"/>
<name>K1RBW8_MAGGI</name>
<dbReference type="HOGENOM" id="CLU_2963012_0_0_1"/>
<dbReference type="EMBL" id="JH815940">
    <property type="protein sequence ID" value="EKC43243.1"/>
    <property type="molecule type" value="Genomic_DNA"/>
</dbReference>